<dbReference type="InterPro" id="IPR007074">
    <property type="entry name" value="LicD/FKTN/FKRP_NTP_transf"/>
</dbReference>
<dbReference type="InterPro" id="IPR052942">
    <property type="entry name" value="LPS_cholinephosphotransferase"/>
</dbReference>
<evidence type="ECO:0000313" key="2">
    <source>
        <dbReference type="EMBL" id="PWB88338.1"/>
    </source>
</evidence>
<comment type="caution">
    <text evidence="2">The sequence shown here is derived from an EMBL/GenBank/DDBJ whole genome shotgun (WGS) entry which is preliminary data.</text>
</comment>
<protein>
    <submittedName>
        <fullName evidence="2">LicD family protein</fullName>
    </submittedName>
</protein>
<dbReference type="RefSeq" id="WP_116591065.1">
    <property type="nucleotide sequence ID" value="NZ_MZGS01000006.1"/>
</dbReference>
<name>A0A315XR19_9EURY</name>
<dbReference type="AlphaFoldDB" id="A0A315XR19"/>
<evidence type="ECO:0000313" key="3">
    <source>
        <dbReference type="Proteomes" id="UP000251717"/>
    </source>
</evidence>
<organism evidence="2 3">
    <name type="scientific">Methanobrevibacter thaueri</name>
    <dbReference type="NCBI Taxonomy" id="190975"/>
    <lineage>
        <taxon>Archaea</taxon>
        <taxon>Methanobacteriati</taxon>
        <taxon>Methanobacteriota</taxon>
        <taxon>Methanomada group</taxon>
        <taxon>Methanobacteria</taxon>
        <taxon>Methanobacteriales</taxon>
        <taxon>Methanobacteriaceae</taxon>
        <taxon>Methanobrevibacter</taxon>
    </lineage>
</organism>
<evidence type="ECO:0000259" key="1">
    <source>
        <dbReference type="Pfam" id="PF04991"/>
    </source>
</evidence>
<accession>A0A315XR19</accession>
<keyword evidence="3" id="KW-1185">Reference proteome</keyword>
<dbReference type="GO" id="GO:0009100">
    <property type="term" value="P:glycoprotein metabolic process"/>
    <property type="evidence" value="ECO:0007669"/>
    <property type="project" value="UniProtKB-ARBA"/>
</dbReference>
<feature type="domain" description="LicD/FKTN/FKRP nucleotidyltransferase" evidence="1">
    <location>
        <begin position="74"/>
        <end position="277"/>
    </location>
</feature>
<dbReference type="PANTHER" id="PTHR43404">
    <property type="entry name" value="LIPOPOLYSACCHARIDE CHOLINEPHOSPHOTRANSFERASE LICD"/>
    <property type="match status" value="1"/>
</dbReference>
<dbReference type="OrthoDB" id="74704at2157"/>
<dbReference type="EMBL" id="MZGS01000006">
    <property type="protein sequence ID" value="PWB88338.1"/>
    <property type="molecule type" value="Genomic_DNA"/>
</dbReference>
<proteinExistence type="predicted"/>
<dbReference type="Proteomes" id="UP000251717">
    <property type="component" value="Unassembled WGS sequence"/>
</dbReference>
<dbReference type="Pfam" id="PF04991">
    <property type="entry name" value="LicD"/>
    <property type="match status" value="1"/>
</dbReference>
<gene>
    <name evidence="2" type="ORF">MBBTH_00690</name>
</gene>
<reference evidence="2 3" key="1">
    <citation type="submission" date="2017-03" db="EMBL/GenBank/DDBJ databases">
        <title>Genome sequence of Methanobrevibacter thaueri.</title>
        <authorList>
            <person name="Poehlein A."/>
            <person name="Seedorf H."/>
            <person name="Daniel R."/>
        </authorList>
    </citation>
    <scope>NUCLEOTIDE SEQUENCE [LARGE SCALE GENOMIC DNA]</scope>
    <source>
        <strain evidence="2 3">DSM 11995</strain>
    </source>
</reference>
<dbReference type="PANTHER" id="PTHR43404:SF1">
    <property type="entry name" value="MNN4P"/>
    <property type="match status" value="1"/>
</dbReference>
<sequence length="320" mass="38803">MVKDKIKRKIYNGLGVSKDDFVTRREFNKVQRLVNTHQDYLNNIYAFHDLQPNKYLTLMQDLCYEFMLFFDNVCKKHGIEYWMDYGTLLGAYRHEGLIPWDDDLDVGMMRADYIRFIDIIQDELDRCDLPEVKAALKIDKHNDKSVRWYQISYYYPGYNGKFIGLDIYPYEYLKDYDGRDLENDYMIFSKEYYHNPDDHDLEETVYEFYEKFNCTLERDTHMIPGVEDSRNNLRKFSVYKFDVVETDQVFPLIRLPFGHYEFLAPADSRQYLIDIYGKNFLQIPKKIRDHDRLNKFRRREGIMEKLEESVENLKRANEKF</sequence>